<evidence type="ECO:0000256" key="7">
    <source>
        <dbReference type="ARBA" id="ARBA00022776"/>
    </source>
</evidence>
<reference evidence="12" key="1">
    <citation type="submission" date="2020-01" db="EMBL/GenBank/DDBJ databases">
        <authorList>
            <person name="Feng Z.H.Z."/>
        </authorList>
    </citation>
    <scope>NUCLEOTIDE SEQUENCE</scope>
    <source>
        <strain evidence="12">CBS107.38</strain>
    </source>
</reference>
<dbReference type="PANTHER" id="PTHR23168">
    <property type="entry name" value="MITOTIC SPINDLE ASSEMBLY CHECKPOINT PROTEIN MAD1 MITOTIC ARREST DEFICIENT-LIKE PROTEIN 1"/>
    <property type="match status" value="1"/>
</dbReference>
<evidence type="ECO:0000256" key="2">
    <source>
        <dbReference type="ARBA" id="ARBA00008029"/>
    </source>
</evidence>
<dbReference type="RefSeq" id="XP_038783410.1">
    <property type="nucleotide sequence ID" value="XM_038934065.1"/>
</dbReference>
<evidence type="ECO:0000256" key="4">
    <source>
        <dbReference type="ARBA" id="ARBA00022603"/>
    </source>
</evidence>
<dbReference type="GO" id="GO:0007094">
    <property type="term" value="P:mitotic spindle assembly checkpoint signaling"/>
    <property type="evidence" value="ECO:0007669"/>
    <property type="project" value="InterPro"/>
</dbReference>
<comment type="caution">
    <text evidence="12">The sequence shown here is derived from an EMBL/GenBank/DDBJ whole genome shotgun (WGS) entry which is preliminary data.</text>
</comment>
<evidence type="ECO:0000256" key="6">
    <source>
        <dbReference type="ARBA" id="ARBA00022679"/>
    </source>
</evidence>
<dbReference type="GO" id="GO:0051315">
    <property type="term" value="P:attachment of mitotic spindle microtubules to kinetochore"/>
    <property type="evidence" value="ECO:0007669"/>
    <property type="project" value="TreeGrafter"/>
</dbReference>
<keyword evidence="8" id="KW-0539">Nucleus</keyword>
<dbReference type="EMBL" id="JAAABM010000014">
    <property type="protein sequence ID" value="KAF7673067.1"/>
    <property type="molecule type" value="Genomic_DNA"/>
</dbReference>
<dbReference type="Gene3D" id="3.30.457.60">
    <property type="match status" value="1"/>
</dbReference>
<proteinExistence type="inferred from homology"/>
<dbReference type="GO" id="GO:0008168">
    <property type="term" value="F:methyltransferase activity"/>
    <property type="evidence" value="ECO:0007669"/>
    <property type="project" value="UniProtKB-KW"/>
</dbReference>
<accession>A0A8H7B0I5</accession>
<dbReference type="Gene3D" id="6.10.250.90">
    <property type="match status" value="1"/>
</dbReference>
<dbReference type="Proteomes" id="UP000596902">
    <property type="component" value="Unassembled WGS sequence"/>
</dbReference>
<keyword evidence="6" id="KW-0808">Transferase</keyword>
<evidence type="ECO:0000256" key="8">
    <source>
        <dbReference type="ARBA" id="ARBA00023242"/>
    </source>
</evidence>
<dbReference type="SUPFAM" id="SSF53335">
    <property type="entry name" value="S-adenosyl-L-methionine-dependent methyltransferases"/>
    <property type="match status" value="1"/>
</dbReference>
<evidence type="ECO:0000256" key="10">
    <source>
        <dbReference type="SAM" id="Coils"/>
    </source>
</evidence>
<organism evidence="12 13">
    <name type="scientific">Alternaria burnsii</name>
    <dbReference type="NCBI Taxonomy" id="1187904"/>
    <lineage>
        <taxon>Eukaryota</taxon>
        <taxon>Fungi</taxon>
        <taxon>Dikarya</taxon>
        <taxon>Ascomycota</taxon>
        <taxon>Pezizomycotina</taxon>
        <taxon>Dothideomycetes</taxon>
        <taxon>Pleosporomycetidae</taxon>
        <taxon>Pleosporales</taxon>
        <taxon>Pleosporineae</taxon>
        <taxon>Pleosporaceae</taxon>
        <taxon>Alternaria</taxon>
        <taxon>Alternaria sect. Alternaria</taxon>
    </lineage>
</organism>
<name>A0A8H7B0I5_9PLEO</name>
<dbReference type="Pfam" id="PF05557">
    <property type="entry name" value="MAD"/>
    <property type="match status" value="1"/>
</dbReference>
<dbReference type="GO" id="GO:0000776">
    <property type="term" value="C:kinetochore"/>
    <property type="evidence" value="ECO:0007669"/>
    <property type="project" value="TreeGrafter"/>
</dbReference>
<evidence type="ECO:0000256" key="1">
    <source>
        <dbReference type="ARBA" id="ARBA00004123"/>
    </source>
</evidence>
<dbReference type="Gene3D" id="3.40.50.150">
    <property type="entry name" value="Vaccinia Virus protein VP39"/>
    <property type="match status" value="1"/>
</dbReference>
<dbReference type="GO" id="GO:0005635">
    <property type="term" value="C:nuclear envelope"/>
    <property type="evidence" value="ECO:0007669"/>
    <property type="project" value="TreeGrafter"/>
</dbReference>
<evidence type="ECO:0000256" key="9">
    <source>
        <dbReference type="ARBA" id="ARBA00023306"/>
    </source>
</evidence>
<feature type="region of interest" description="Disordered" evidence="11">
    <location>
        <begin position="1"/>
        <end position="34"/>
    </location>
</feature>
<sequence>MASSNEIPNLRTLLGQGRGGSSRGRGRGRGGLGTCSERRAQVLDNAVKATDQDAAGSRMSCVELGYLHDPYAKLFATQQTARKLPLLNRGTYVRTSAIDLLIAKFLTTHPSSAKQIVSLGAGTDTRFFRLLDLYPQTRLVYHEIDFPTNTQAKIAAIQKQPLLHQKLLHMPSTLASYYSDTYNLHALDLRSLASSSEETPLPQIPNLDPSIPTLVLSEMCLVYLQPSTVKSIVSSLLTHYLHPATPASLILYEPILPQDAFGRTMISNLQSRNIHLHTLTAYPELGDQRARLQGYGLTNGAKVADTNTIWRRWISDEEKERIAGLEFLDELEELEMLLRHYCVAWGWRDGESDVFAKAWADSLPQLAATMAVRNTTQPSFNFLTGEEEEPTPAPTTAKREPLRETFRTTLRASQNAPHTVVPSDPINEDLRAQLNTLRYELETAKQEKEMMKLEHAQELRDAQNRADADFRKAQQVEASNTLTAKKYDALTKEMAEVQTRAANERQALERRLRECQERAQSLQEEYDEVKEELSTSQRQNEHQYNTLKTEHKALKESVEEVQADLQAKVNALQMAQKKLAQKEEEVGQMEAEVLRLKAITGDAETLAVIKRELSDQVAHIKKLETLTREQNTELKQYRKQHKAIEVVEEEKRSLQAKLRTMDDLERQLGEAELRKQVLEEERHSWTSYLEAEAEIHGEVLFETPQDLARAFIQERIERTDLINKLGEIKPELIVKEANIQALEEEKAKLQAGIQQLKAAGNTAASNGADAKVRARLERHKALATKEVDFLRAQVKAFDDEEREMQPDTFDAAKTERIKELEDLVDQYRKEVDTLQKEFNSLEKPVAATTGQKRALDTDENEERVGELRRKNRQLQDDLSALQKKMKLVEAEYKAQHSQLKKLKESSRTRVLELKSNPTADAEALKLSTVRNLREANAQLLDQLDNQKTPPSTVPLATLDAARDELEELKAQLASSSKKIVRLKQIWTAKSLEFREAVASILGWKLDFMPNGRVKVTSMFKPADEEGENSIVFDGENGTMKVSGGEQSEFAGEIRDQIVYWVEGRKEIPCFLSALTLEFWERGPGGQTMHG</sequence>
<dbReference type="Gene3D" id="1.20.5.170">
    <property type="match status" value="1"/>
</dbReference>
<dbReference type="InterPro" id="IPR007213">
    <property type="entry name" value="Ppm1/Ppm2/Tcmp"/>
</dbReference>
<gene>
    <name evidence="12" type="ORF">GT037_009018</name>
</gene>
<dbReference type="FunFam" id="3.30.457.60:FF:000006">
    <property type="entry name" value="Spindle assembly checkpoint component MAD1"/>
    <property type="match status" value="1"/>
</dbReference>
<keyword evidence="5" id="KW-0132">Cell division</keyword>
<reference evidence="12" key="2">
    <citation type="submission" date="2020-08" db="EMBL/GenBank/DDBJ databases">
        <title>Draft Genome Sequence of Cumin Blight Pathogen Alternaria burnsii.</title>
        <authorList>
            <person name="Feng Z."/>
        </authorList>
    </citation>
    <scope>NUCLEOTIDE SEQUENCE</scope>
    <source>
        <strain evidence="12">CBS107.38</strain>
    </source>
</reference>
<comment type="subcellular location">
    <subcellularLocation>
        <location evidence="1">Nucleus</location>
    </subcellularLocation>
</comment>
<keyword evidence="9" id="KW-0131">Cell cycle</keyword>
<dbReference type="InterPro" id="IPR008672">
    <property type="entry name" value="Mad1"/>
</dbReference>
<evidence type="ECO:0000313" key="12">
    <source>
        <dbReference type="EMBL" id="KAF7673067.1"/>
    </source>
</evidence>
<dbReference type="GO" id="GO:0051301">
    <property type="term" value="P:cell division"/>
    <property type="evidence" value="ECO:0007669"/>
    <property type="project" value="UniProtKB-KW"/>
</dbReference>
<keyword evidence="4" id="KW-0489">Methyltransferase</keyword>
<evidence type="ECO:0000313" key="13">
    <source>
        <dbReference type="Proteomes" id="UP000596902"/>
    </source>
</evidence>
<dbReference type="GO" id="GO:0072686">
    <property type="term" value="C:mitotic spindle"/>
    <property type="evidence" value="ECO:0007669"/>
    <property type="project" value="TreeGrafter"/>
</dbReference>
<dbReference type="AlphaFoldDB" id="A0A8H7B0I5"/>
<dbReference type="Pfam" id="PF04072">
    <property type="entry name" value="LCM"/>
    <property type="match status" value="1"/>
</dbReference>
<feature type="coiled-coil region" evidence="10">
    <location>
        <begin position="955"/>
        <end position="985"/>
    </location>
</feature>
<dbReference type="GeneID" id="62207243"/>
<dbReference type="InterPro" id="IPR029063">
    <property type="entry name" value="SAM-dependent_MTases_sf"/>
</dbReference>
<dbReference type="PANTHER" id="PTHR23168:SF0">
    <property type="entry name" value="MITOTIC SPINDLE ASSEMBLY CHECKPOINT PROTEIN MAD1"/>
    <property type="match status" value="1"/>
</dbReference>
<keyword evidence="13" id="KW-1185">Reference proteome</keyword>
<evidence type="ECO:0000256" key="11">
    <source>
        <dbReference type="SAM" id="MobiDB-lite"/>
    </source>
</evidence>
<feature type="coiled-coil region" evidence="10">
    <location>
        <begin position="427"/>
        <end position="681"/>
    </location>
</feature>
<feature type="compositionally biased region" description="Gly residues" evidence="11">
    <location>
        <begin position="16"/>
        <end position="33"/>
    </location>
</feature>
<feature type="region of interest" description="Disordered" evidence="11">
    <location>
        <begin position="844"/>
        <end position="863"/>
    </location>
</feature>
<keyword evidence="10" id="KW-0175">Coiled coil</keyword>
<comment type="similarity">
    <text evidence="2">Belongs to the MAD1 family.</text>
</comment>
<evidence type="ECO:0000256" key="5">
    <source>
        <dbReference type="ARBA" id="ARBA00022618"/>
    </source>
</evidence>
<keyword evidence="7" id="KW-0498">Mitosis</keyword>
<evidence type="ECO:0000256" key="3">
    <source>
        <dbReference type="ARBA" id="ARBA00022019"/>
    </source>
</evidence>
<dbReference type="GO" id="GO:0032259">
    <property type="term" value="P:methylation"/>
    <property type="evidence" value="ECO:0007669"/>
    <property type="project" value="UniProtKB-KW"/>
</dbReference>
<protein>
    <recommendedName>
        <fullName evidence="3">Spindle assembly checkpoint component MAD1</fullName>
    </recommendedName>
</protein>